<dbReference type="Pfam" id="PF02834">
    <property type="entry name" value="LigT_PEase"/>
    <property type="match status" value="2"/>
</dbReference>
<dbReference type="InterPro" id="IPR009097">
    <property type="entry name" value="Cyclic_Pdiesterase"/>
</dbReference>
<evidence type="ECO:0000313" key="6">
    <source>
        <dbReference type="Proteomes" id="UP001551675"/>
    </source>
</evidence>
<evidence type="ECO:0000256" key="3">
    <source>
        <dbReference type="SAM" id="MobiDB-lite"/>
    </source>
</evidence>
<dbReference type="EC" id="3.1.4.58" evidence="2"/>
<evidence type="ECO:0000259" key="4">
    <source>
        <dbReference type="Pfam" id="PF02834"/>
    </source>
</evidence>
<keyword evidence="5" id="KW-0436">Ligase</keyword>
<dbReference type="EMBL" id="JBFALK010000004">
    <property type="protein sequence ID" value="MEV0968820.1"/>
    <property type="molecule type" value="Genomic_DNA"/>
</dbReference>
<dbReference type="RefSeq" id="WP_358131644.1">
    <property type="nucleotide sequence ID" value="NZ_JBFALK010000004.1"/>
</dbReference>
<feature type="active site" description="Proton donor" evidence="2">
    <location>
        <position position="41"/>
    </location>
</feature>
<dbReference type="InterPro" id="IPR014051">
    <property type="entry name" value="Phosphoesterase_HXTX"/>
</dbReference>
<evidence type="ECO:0000256" key="2">
    <source>
        <dbReference type="HAMAP-Rule" id="MF_01940"/>
    </source>
</evidence>
<keyword evidence="1 2" id="KW-0378">Hydrolase</keyword>
<gene>
    <name evidence="5" type="ORF">AB0I59_09310</name>
</gene>
<feature type="active site" description="Proton acceptor" evidence="2">
    <location>
        <position position="168"/>
    </location>
</feature>
<comment type="function">
    <text evidence="2">Hydrolyzes RNA 2',3'-cyclic phosphodiester to an RNA 2'-phosphomonoester.</text>
</comment>
<dbReference type="InterPro" id="IPR004175">
    <property type="entry name" value="RNA_CPDase"/>
</dbReference>
<sequence length="229" mass="24476">MSRLFVALSPPAGVLAEIAAEVGPRRAEWPDLRWVDDALWHVTLAFLGEVPDEVLPELEVRLARAASRYAPMTVWFGAAGAFPSPGRARTFWIGLNTVPAGSASARDAYAGPPGDLQESSHGDDHGGAHGRSPSGPFAEPLVRLAASLAAGARRAGAAEVDRKSFHPHLTLARSRARSRHGDDLRSLVSSMSAFHGREWEAGAAHLVRSHLGSHVRYEQVAVYSLGGRD</sequence>
<dbReference type="HAMAP" id="MF_01940">
    <property type="entry name" value="RNA_CPDase"/>
    <property type="match status" value="1"/>
</dbReference>
<name>A0ABV3GB02_MICGL</name>
<keyword evidence="6" id="KW-1185">Reference proteome</keyword>
<organism evidence="5 6">
    <name type="scientific">Microtetraspora glauca</name>
    <dbReference type="NCBI Taxonomy" id="1996"/>
    <lineage>
        <taxon>Bacteria</taxon>
        <taxon>Bacillati</taxon>
        <taxon>Actinomycetota</taxon>
        <taxon>Actinomycetes</taxon>
        <taxon>Streptosporangiales</taxon>
        <taxon>Streptosporangiaceae</taxon>
        <taxon>Microtetraspora</taxon>
    </lineage>
</organism>
<reference evidence="5 6" key="1">
    <citation type="submission" date="2024-06" db="EMBL/GenBank/DDBJ databases">
        <title>The Natural Products Discovery Center: Release of the First 8490 Sequenced Strains for Exploring Actinobacteria Biosynthetic Diversity.</title>
        <authorList>
            <person name="Kalkreuter E."/>
            <person name="Kautsar S.A."/>
            <person name="Yang D."/>
            <person name="Bader C.D."/>
            <person name="Teijaro C.N."/>
            <person name="Fluegel L."/>
            <person name="Davis C.M."/>
            <person name="Simpson J.R."/>
            <person name="Lauterbach L."/>
            <person name="Steele A.D."/>
            <person name="Gui C."/>
            <person name="Meng S."/>
            <person name="Li G."/>
            <person name="Viehrig K."/>
            <person name="Ye F."/>
            <person name="Su P."/>
            <person name="Kiefer A.F."/>
            <person name="Nichols A."/>
            <person name="Cepeda A.J."/>
            <person name="Yan W."/>
            <person name="Fan B."/>
            <person name="Jiang Y."/>
            <person name="Adhikari A."/>
            <person name="Zheng C.-J."/>
            <person name="Schuster L."/>
            <person name="Cowan T.M."/>
            <person name="Smanski M.J."/>
            <person name="Chevrette M.G."/>
            <person name="De Carvalho L.P.S."/>
            <person name="Shen B."/>
        </authorList>
    </citation>
    <scope>NUCLEOTIDE SEQUENCE [LARGE SCALE GENOMIC DNA]</scope>
    <source>
        <strain evidence="5 6">NPDC050100</strain>
    </source>
</reference>
<proteinExistence type="inferred from homology"/>
<evidence type="ECO:0000313" key="5">
    <source>
        <dbReference type="EMBL" id="MEV0968820.1"/>
    </source>
</evidence>
<dbReference type="PANTHER" id="PTHR35561">
    <property type="entry name" value="RNA 2',3'-CYCLIC PHOSPHODIESTERASE"/>
    <property type="match status" value="1"/>
</dbReference>
<feature type="short sequence motif" description="HXTX 1" evidence="2">
    <location>
        <begin position="41"/>
        <end position="44"/>
    </location>
</feature>
<dbReference type="SUPFAM" id="SSF55144">
    <property type="entry name" value="LigT-like"/>
    <property type="match status" value="2"/>
</dbReference>
<comment type="catalytic activity">
    <reaction evidence="2">
        <text>a 3'-end 2',3'-cyclophospho-ribonucleotide-RNA + H2O = a 3'-end 2'-phospho-ribonucleotide-RNA + H(+)</text>
        <dbReference type="Rhea" id="RHEA:11828"/>
        <dbReference type="Rhea" id="RHEA-COMP:10464"/>
        <dbReference type="Rhea" id="RHEA-COMP:17353"/>
        <dbReference type="ChEBI" id="CHEBI:15377"/>
        <dbReference type="ChEBI" id="CHEBI:15378"/>
        <dbReference type="ChEBI" id="CHEBI:83064"/>
        <dbReference type="ChEBI" id="CHEBI:173113"/>
        <dbReference type="EC" id="3.1.4.58"/>
    </reaction>
</comment>
<protein>
    <recommendedName>
        <fullName evidence="2">RNA 2',3'-cyclic phosphodiesterase</fullName>
        <shortName evidence="2">RNA 2',3'-CPDase</shortName>
        <ecNumber evidence="2">3.1.4.58</ecNumber>
    </recommendedName>
</protein>
<feature type="compositionally biased region" description="Basic and acidic residues" evidence="3">
    <location>
        <begin position="118"/>
        <end position="127"/>
    </location>
</feature>
<dbReference type="Proteomes" id="UP001551675">
    <property type="component" value="Unassembled WGS sequence"/>
</dbReference>
<dbReference type="PANTHER" id="PTHR35561:SF1">
    <property type="entry name" value="RNA 2',3'-CYCLIC PHOSPHODIESTERASE"/>
    <property type="match status" value="1"/>
</dbReference>
<accession>A0ABV3GB02</accession>
<feature type="short sequence motif" description="HXTX 2" evidence="2">
    <location>
        <begin position="168"/>
        <end position="171"/>
    </location>
</feature>
<evidence type="ECO:0000256" key="1">
    <source>
        <dbReference type="ARBA" id="ARBA00022801"/>
    </source>
</evidence>
<dbReference type="GO" id="GO:0016874">
    <property type="term" value="F:ligase activity"/>
    <property type="evidence" value="ECO:0007669"/>
    <property type="project" value="UniProtKB-KW"/>
</dbReference>
<comment type="similarity">
    <text evidence="2">Belongs to the 2H phosphoesterase superfamily. ThpR family.</text>
</comment>
<feature type="region of interest" description="Disordered" evidence="3">
    <location>
        <begin position="104"/>
        <end position="136"/>
    </location>
</feature>
<feature type="domain" description="Phosphoesterase HXTX" evidence="4">
    <location>
        <begin position="12"/>
        <end position="92"/>
    </location>
</feature>
<feature type="domain" description="Phosphoesterase HXTX" evidence="4">
    <location>
        <begin position="134"/>
        <end position="217"/>
    </location>
</feature>
<comment type="caution">
    <text evidence="5">The sequence shown here is derived from an EMBL/GenBank/DDBJ whole genome shotgun (WGS) entry which is preliminary data.</text>
</comment>
<dbReference type="Gene3D" id="3.90.1140.10">
    <property type="entry name" value="Cyclic phosphodiesterase"/>
    <property type="match status" value="2"/>
</dbReference>